<protein>
    <submittedName>
        <fullName evidence="1">Uncharacterized protein</fullName>
    </submittedName>
</protein>
<gene>
    <name evidence="1" type="ORF">SLEP1_g54981</name>
</gene>
<reference evidence="1 2" key="1">
    <citation type="journal article" date="2021" name="Commun. Biol.">
        <title>The genome of Shorea leprosula (Dipterocarpaceae) highlights the ecological relevance of drought in aseasonal tropical rainforests.</title>
        <authorList>
            <person name="Ng K.K.S."/>
            <person name="Kobayashi M.J."/>
            <person name="Fawcett J.A."/>
            <person name="Hatakeyama M."/>
            <person name="Paape T."/>
            <person name="Ng C.H."/>
            <person name="Ang C.C."/>
            <person name="Tnah L.H."/>
            <person name="Lee C.T."/>
            <person name="Nishiyama T."/>
            <person name="Sese J."/>
            <person name="O'Brien M.J."/>
            <person name="Copetti D."/>
            <person name="Mohd Noor M.I."/>
            <person name="Ong R.C."/>
            <person name="Putra M."/>
            <person name="Sireger I.Z."/>
            <person name="Indrioko S."/>
            <person name="Kosugi Y."/>
            <person name="Izuno A."/>
            <person name="Isagi Y."/>
            <person name="Lee S.L."/>
            <person name="Shimizu K.K."/>
        </authorList>
    </citation>
    <scope>NUCLEOTIDE SEQUENCE [LARGE SCALE GENOMIC DNA]</scope>
    <source>
        <strain evidence="1">214</strain>
    </source>
</reference>
<keyword evidence="2" id="KW-1185">Reference proteome</keyword>
<evidence type="ECO:0000313" key="2">
    <source>
        <dbReference type="Proteomes" id="UP001054252"/>
    </source>
</evidence>
<evidence type="ECO:0000313" key="1">
    <source>
        <dbReference type="EMBL" id="GKV48152.1"/>
    </source>
</evidence>
<sequence length="48" mass="5281">MRVSDSASGDYTLAHVDMLVIEPVRSTLLVGVIHQQIVTLLVGIIHWP</sequence>
<comment type="caution">
    <text evidence="1">The sequence shown here is derived from an EMBL/GenBank/DDBJ whole genome shotgun (WGS) entry which is preliminary data.</text>
</comment>
<dbReference type="AlphaFoldDB" id="A0AAV5MF88"/>
<proteinExistence type="predicted"/>
<organism evidence="1 2">
    <name type="scientific">Rubroshorea leprosula</name>
    <dbReference type="NCBI Taxonomy" id="152421"/>
    <lineage>
        <taxon>Eukaryota</taxon>
        <taxon>Viridiplantae</taxon>
        <taxon>Streptophyta</taxon>
        <taxon>Embryophyta</taxon>
        <taxon>Tracheophyta</taxon>
        <taxon>Spermatophyta</taxon>
        <taxon>Magnoliopsida</taxon>
        <taxon>eudicotyledons</taxon>
        <taxon>Gunneridae</taxon>
        <taxon>Pentapetalae</taxon>
        <taxon>rosids</taxon>
        <taxon>malvids</taxon>
        <taxon>Malvales</taxon>
        <taxon>Dipterocarpaceae</taxon>
        <taxon>Rubroshorea</taxon>
    </lineage>
</organism>
<dbReference type="Proteomes" id="UP001054252">
    <property type="component" value="Unassembled WGS sequence"/>
</dbReference>
<dbReference type="EMBL" id="BPVZ01000247">
    <property type="protein sequence ID" value="GKV48152.1"/>
    <property type="molecule type" value="Genomic_DNA"/>
</dbReference>
<accession>A0AAV5MF88</accession>
<name>A0AAV5MF88_9ROSI</name>